<feature type="region of interest" description="Disordered" evidence="3">
    <location>
        <begin position="103"/>
        <end position="125"/>
    </location>
</feature>
<feature type="compositionally biased region" description="Pro residues" evidence="3">
    <location>
        <begin position="111"/>
        <end position="123"/>
    </location>
</feature>
<dbReference type="InterPro" id="IPR011583">
    <property type="entry name" value="Chitinase_II/V-like_cat"/>
</dbReference>
<evidence type="ECO:0000256" key="2">
    <source>
        <dbReference type="ARBA" id="ARBA00023295"/>
    </source>
</evidence>
<reference evidence="6" key="1">
    <citation type="submission" date="2017-06" db="EMBL/GenBank/DDBJ databases">
        <authorList>
            <person name="Assis F.L."/>
            <person name="Abrahao J.S."/>
            <person name="Silva L."/>
            <person name="Khalil J.B."/>
            <person name="Rodrigues R."/>
            <person name="Silva L.S."/>
            <person name="Boratto P."/>
            <person name="Andrade M."/>
            <person name="Kroon E.G."/>
            <person name="Ribeiro B."/>
            <person name="Bergier I."/>
            <person name="Seligmann H."/>
            <person name="Ghigo E."/>
            <person name="Colson P."/>
            <person name="Levasseur A."/>
            <person name="Raoult D."/>
            <person name="Scola B.L."/>
        </authorList>
    </citation>
    <scope>NUCLEOTIDE SEQUENCE</scope>
    <source>
        <strain evidence="6">Deep ocean</strain>
    </source>
</reference>
<evidence type="ECO:0000259" key="5">
    <source>
        <dbReference type="PROSITE" id="PS51910"/>
    </source>
</evidence>
<dbReference type="Gene3D" id="2.60.40.290">
    <property type="match status" value="1"/>
</dbReference>
<dbReference type="PANTHER" id="PTHR45708:SF49">
    <property type="entry name" value="ENDOCHITINASE"/>
    <property type="match status" value="1"/>
</dbReference>
<dbReference type="Pfam" id="PF00704">
    <property type="entry name" value="Glyco_hydro_18"/>
    <property type="match status" value="1"/>
</dbReference>
<dbReference type="InterPro" id="IPR017853">
    <property type="entry name" value="GH"/>
</dbReference>
<dbReference type="PROSITE" id="PS51173">
    <property type="entry name" value="CBM2"/>
    <property type="match status" value="1"/>
</dbReference>
<dbReference type="SUPFAM" id="SSF49384">
    <property type="entry name" value="Carbohydrate-binding domain"/>
    <property type="match status" value="1"/>
</dbReference>
<dbReference type="InterPro" id="IPR050542">
    <property type="entry name" value="Glycosyl_Hydrlase18_Chitinase"/>
</dbReference>
<dbReference type="PROSITE" id="PS51910">
    <property type="entry name" value="GH18_2"/>
    <property type="match status" value="1"/>
</dbReference>
<dbReference type="GO" id="GO:0030247">
    <property type="term" value="F:polysaccharide binding"/>
    <property type="evidence" value="ECO:0007669"/>
    <property type="project" value="InterPro"/>
</dbReference>
<feature type="domain" description="GH18" evidence="5">
    <location>
        <begin position="127"/>
        <end position="386"/>
    </location>
</feature>
<dbReference type="SUPFAM" id="SSF51445">
    <property type="entry name" value="(Trans)glycosidases"/>
    <property type="match status" value="1"/>
</dbReference>
<dbReference type="RefSeq" id="YP_010780127.1">
    <property type="nucleotide sequence ID" value="NC_075038.1"/>
</dbReference>
<organism evidence="6">
    <name type="scientific">Tupanvirus deep ocean</name>
    <dbReference type="NCBI Taxonomy" id="2126984"/>
    <lineage>
        <taxon>Viruses</taxon>
        <taxon>Varidnaviria</taxon>
        <taxon>Bamfordvirae</taxon>
        <taxon>Nucleocytoviricota</taxon>
        <taxon>Megaviricetes</taxon>
        <taxon>Imitervirales</taxon>
        <taxon>Mimiviridae</taxon>
        <taxon>Megamimivirinae</taxon>
        <taxon>Tupanvirus</taxon>
        <taxon>Tupanvirus altamarinense</taxon>
    </lineage>
</organism>
<reference evidence="6" key="2">
    <citation type="journal article" date="2018" name="Nat. Commun.">
        <title>Tailed giant Tupanvirus possesses the most complete translational apparatus of the known virosphere.</title>
        <authorList>
            <person name="Abrahao J."/>
            <person name="Silva L."/>
            <person name="Silva L.S."/>
            <person name="Khalil J.Y.B."/>
            <person name="Rodrigues R."/>
            <person name="Arantes T."/>
            <person name="Assis F."/>
            <person name="Boratto P."/>
            <person name="Andrade M."/>
            <person name="Kroon E.G."/>
            <person name="Ribeiro B."/>
            <person name="Bergier I."/>
            <person name="Seligmann H."/>
            <person name="Ghigo E."/>
            <person name="Colson P."/>
            <person name="Levasseur A."/>
            <person name="Kroemer G."/>
            <person name="Raoult D."/>
            <person name="La Scola B."/>
        </authorList>
    </citation>
    <scope>NUCLEOTIDE SEQUENCE [LARGE SCALE GENOMIC DNA]</scope>
    <source>
        <strain evidence="6">Deep ocean</strain>
    </source>
</reference>
<dbReference type="CDD" id="cd00598">
    <property type="entry name" value="GH18_chitinase-like"/>
    <property type="match status" value="1"/>
</dbReference>
<protein>
    <submittedName>
        <fullName evidence="6">Uncharacterized protein</fullName>
    </submittedName>
</protein>
<dbReference type="SMART" id="SM00636">
    <property type="entry name" value="Glyco_18"/>
    <property type="match status" value="1"/>
</dbReference>
<evidence type="ECO:0000259" key="4">
    <source>
        <dbReference type="PROSITE" id="PS51173"/>
    </source>
</evidence>
<dbReference type="SMART" id="SM00637">
    <property type="entry name" value="CBD_II"/>
    <property type="match status" value="1"/>
</dbReference>
<dbReference type="GO" id="GO:0005975">
    <property type="term" value="P:carbohydrate metabolic process"/>
    <property type="evidence" value="ECO:0007669"/>
    <property type="project" value="InterPro"/>
</dbReference>
<dbReference type="InterPro" id="IPR012291">
    <property type="entry name" value="CBM2_carb-bd_dom_sf"/>
</dbReference>
<dbReference type="Gene3D" id="3.20.20.80">
    <property type="entry name" value="Glycosidases"/>
    <property type="match status" value="1"/>
</dbReference>
<dbReference type="GO" id="GO:0008061">
    <property type="term" value="F:chitin binding"/>
    <property type="evidence" value="ECO:0007669"/>
    <property type="project" value="InterPro"/>
</dbReference>
<evidence type="ECO:0000256" key="3">
    <source>
        <dbReference type="SAM" id="MobiDB-lite"/>
    </source>
</evidence>
<evidence type="ECO:0000256" key="1">
    <source>
        <dbReference type="ARBA" id="ARBA00022801"/>
    </source>
</evidence>
<dbReference type="EMBL" id="MF405918">
    <property type="protein sequence ID" value="QKU33527.1"/>
    <property type="molecule type" value="Genomic_DNA"/>
</dbReference>
<feature type="domain" description="CBM2" evidence="4">
    <location>
        <begin position="1"/>
        <end position="111"/>
    </location>
</feature>
<name>A0A6N1NJT8_9VIRU</name>
<sequence>MSTTTPILATHNLSSSWSTGYQVSITVKNNTQNPTTGWTVTFQIPLNVKVSSSWNCVLSVSGQTITAKNTSSNAVIRAGASINFGVQFTKPSTAPSTISNLQAIGTFSSPTPSPDPNPTPTPSPNGKIIEGYWESWDSKVPVNTIVNMKANLIDISFGTFTQTGTNTFVVSGVEASASTIKQLVSAAHSLGKKVKLSIGGATYPISKFLTSDAAANGLAQAVAAYVKTYSLDGVDYDIEDRPAANLQIALIKYTRQILGPNYLISYTAMSPASTTSPWSTVIYGAHTYLNTVSIMAYNYGPGYTFQQDVQNLIAKGVPANKIVVGLMPGRDDVGVLTDLNHIRTACNYIKQHNLAGIMFWSLNRDYLNLTGLGSSAAINTAHSILG</sequence>
<evidence type="ECO:0000313" key="6">
    <source>
        <dbReference type="EMBL" id="QKU33527.1"/>
    </source>
</evidence>
<proteinExistence type="predicted"/>
<dbReference type="InterPro" id="IPR001223">
    <property type="entry name" value="Glyco_hydro18_cat"/>
</dbReference>
<dbReference type="InterPro" id="IPR001919">
    <property type="entry name" value="CBD2"/>
</dbReference>
<dbReference type="Pfam" id="PF00553">
    <property type="entry name" value="CBM_2"/>
    <property type="match status" value="1"/>
</dbReference>
<accession>A0A6N1NJT8</accession>
<dbReference type="KEGG" id="vg:80516818"/>
<keyword evidence="2" id="KW-0326">Glycosidase</keyword>
<dbReference type="InterPro" id="IPR008965">
    <property type="entry name" value="CBM2/CBM3_carb-bd_dom_sf"/>
</dbReference>
<dbReference type="PANTHER" id="PTHR45708">
    <property type="entry name" value="ENDOCHITINASE"/>
    <property type="match status" value="1"/>
</dbReference>
<keyword evidence="1" id="KW-0378">Hydrolase</keyword>
<dbReference type="GeneID" id="80516818"/>
<dbReference type="GO" id="GO:0004553">
    <property type="term" value="F:hydrolase activity, hydrolyzing O-glycosyl compounds"/>
    <property type="evidence" value="ECO:0007669"/>
    <property type="project" value="InterPro"/>
</dbReference>